<feature type="domain" description="Pseudouridine synthase RsuA/RluA-like" evidence="3">
    <location>
        <begin position="18"/>
        <end position="168"/>
    </location>
</feature>
<proteinExistence type="inferred from homology"/>
<dbReference type="OrthoDB" id="305739at2"/>
<dbReference type="AlphaFoldDB" id="F5YGV9"/>
<dbReference type="eggNOG" id="COG0564">
    <property type="taxonomic scope" value="Bacteria"/>
</dbReference>
<dbReference type="GO" id="GO:0006396">
    <property type="term" value="P:RNA processing"/>
    <property type="evidence" value="ECO:0007669"/>
    <property type="project" value="UniProtKB-ARBA"/>
</dbReference>
<dbReference type="GO" id="GO:0009982">
    <property type="term" value="F:pseudouridine synthase activity"/>
    <property type="evidence" value="ECO:0007669"/>
    <property type="project" value="InterPro"/>
</dbReference>
<dbReference type="KEGG" id="tpi:TREPR_1169"/>
<dbReference type="Proteomes" id="UP000009223">
    <property type="component" value="Chromosome"/>
</dbReference>
<evidence type="ECO:0000259" key="3">
    <source>
        <dbReference type="Pfam" id="PF00849"/>
    </source>
</evidence>
<organism evidence="4 5">
    <name type="scientific">Treponema primitia (strain ATCC BAA-887 / DSM 12427 / ZAS-2)</name>
    <dbReference type="NCBI Taxonomy" id="545694"/>
    <lineage>
        <taxon>Bacteria</taxon>
        <taxon>Pseudomonadati</taxon>
        <taxon>Spirochaetota</taxon>
        <taxon>Spirochaetia</taxon>
        <taxon>Spirochaetales</taxon>
        <taxon>Treponemataceae</taxon>
        <taxon>Treponema</taxon>
    </lineage>
</organism>
<dbReference type="Pfam" id="PF00849">
    <property type="entry name" value="PseudoU_synth_2"/>
    <property type="match status" value="1"/>
</dbReference>
<dbReference type="SUPFAM" id="SSF55120">
    <property type="entry name" value="Pseudouridine synthase"/>
    <property type="match status" value="1"/>
</dbReference>
<dbReference type="InterPro" id="IPR020103">
    <property type="entry name" value="PsdUridine_synth_cat_dom_sf"/>
</dbReference>
<evidence type="ECO:0000256" key="1">
    <source>
        <dbReference type="ARBA" id="ARBA00010876"/>
    </source>
</evidence>
<evidence type="ECO:0000256" key="2">
    <source>
        <dbReference type="ARBA" id="ARBA00023235"/>
    </source>
</evidence>
<evidence type="ECO:0000313" key="4">
    <source>
        <dbReference type="EMBL" id="AEF85854.1"/>
    </source>
</evidence>
<dbReference type="PANTHER" id="PTHR21600:SF83">
    <property type="entry name" value="PSEUDOURIDYLATE SYNTHASE RPUSD4, MITOCHONDRIAL"/>
    <property type="match status" value="1"/>
</dbReference>
<dbReference type="CDD" id="cd02869">
    <property type="entry name" value="PseudoU_synth_RluA_like"/>
    <property type="match status" value="1"/>
</dbReference>
<dbReference type="GO" id="GO:0003723">
    <property type="term" value="F:RNA binding"/>
    <property type="evidence" value="ECO:0007669"/>
    <property type="project" value="InterPro"/>
</dbReference>
<name>F5YGV9_TREPZ</name>
<dbReference type="GO" id="GO:0140098">
    <property type="term" value="F:catalytic activity, acting on RNA"/>
    <property type="evidence" value="ECO:0007669"/>
    <property type="project" value="UniProtKB-ARBA"/>
</dbReference>
<dbReference type="Gene3D" id="3.30.2350.10">
    <property type="entry name" value="Pseudouridine synthase"/>
    <property type="match status" value="1"/>
</dbReference>
<dbReference type="HOGENOM" id="CLU_016902_11_2_12"/>
<protein>
    <submittedName>
        <fullName evidence="4">Ribosomal large subunit pseudouridine synthase family protein</fullName>
    </submittedName>
</protein>
<keyword evidence="5" id="KW-1185">Reference proteome</keyword>
<evidence type="ECO:0000313" key="5">
    <source>
        <dbReference type="Proteomes" id="UP000009223"/>
    </source>
</evidence>
<dbReference type="RefSeq" id="WP_015708904.1">
    <property type="nucleotide sequence ID" value="NC_015578.1"/>
</dbReference>
<keyword evidence="2" id="KW-0413">Isomerase</keyword>
<comment type="similarity">
    <text evidence="1">Belongs to the pseudouridine synthase RluA family.</text>
</comment>
<dbReference type="InterPro" id="IPR006145">
    <property type="entry name" value="PsdUridine_synth_RsuA/RluA"/>
</dbReference>
<reference evidence="5" key="1">
    <citation type="submission" date="2009-12" db="EMBL/GenBank/DDBJ databases">
        <title>Complete sequence of Treponema primitia strain ZAS-2.</title>
        <authorList>
            <person name="Tetu S.G."/>
            <person name="Matson E."/>
            <person name="Ren Q."/>
            <person name="Seshadri R."/>
            <person name="Elbourne L."/>
            <person name="Hassan K.A."/>
            <person name="Durkin A."/>
            <person name="Radune D."/>
            <person name="Mohamoud Y."/>
            <person name="Shay R."/>
            <person name="Jin S."/>
            <person name="Zhang X."/>
            <person name="Lucey K."/>
            <person name="Ballor N.R."/>
            <person name="Ottesen E."/>
            <person name="Rosenthal R."/>
            <person name="Allen A."/>
            <person name="Leadbetter J.R."/>
            <person name="Paulsen I.T."/>
        </authorList>
    </citation>
    <scope>NUCLEOTIDE SEQUENCE [LARGE SCALE GENOMIC DNA]</scope>
    <source>
        <strain evidence="5">ATCC BAA-887 / DSM 12427 / ZAS-2</strain>
    </source>
</reference>
<dbReference type="STRING" id="545694.TREPR_1169"/>
<dbReference type="PANTHER" id="PTHR21600">
    <property type="entry name" value="MITOCHONDRIAL RNA PSEUDOURIDINE SYNTHASE"/>
    <property type="match status" value="1"/>
</dbReference>
<dbReference type="InterPro" id="IPR050188">
    <property type="entry name" value="RluA_PseudoU_synthase"/>
</dbReference>
<gene>
    <name evidence="4" type="primary">rluC</name>
    <name evidence="4" type="ordered locus">TREPR_1169</name>
</gene>
<dbReference type="GO" id="GO:0001522">
    <property type="term" value="P:pseudouridine synthesis"/>
    <property type="evidence" value="ECO:0007669"/>
    <property type="project" value="InterPro"/>
</dbReference>
<reference evidence="4 5" key="2">
    <citation type="journal article" date="2011" name="ISME J.">
        <title>RNA-seq reveals cooperative metabolic interactions between two termite-gut spirochete species in co-culture.</title>
        <authorList>
            <person name="Rosenthal A.Z."/>
            <person name="Matson E.G."/>
            <person name="Eldar A."/>
            <person name="Leadbetter J.R."/>
        </authorList>
    </citation>
    <scope>NUCLEOTIDE SEQUENCE [LARGE SCALE GENOMIC DNA]</scope>
    <source>
        <strain evidence="5">ATCC BAA-887 / DSM 12427 / ZAS-2</strain>
    </source>
</reference>
<dbReference type="EMBL" id="CP001843">
    <property type="protein sequence ID" value="AEF85854.1"/>
    <property type="molecule type" value="Genomic_DNA"/>
</dbReference>
<sequence>MNTIIEEERILYADEQCVAVNKRCGEACEGTEKGMVSLPALLEDRFGGPITAVHRLDVPASGCVLFARTPKALAFLNKAFASGKAQKYYWAVIEMPPPELNLAETGELIHWLIEDKKRNKSIAYGEEGPSRRKGQLRYRIAGRGERYLFLEIELISGRHHQIRAQLAALGLRIRGDLKYGAKRSEKTGGIRLHARSLRFDAPWKKEQILVTAAPPLRDRLWEDFEKLE</sequence>
<accession>F5YGV9</accession>